<keyword evidence="1" id="KW-0732">Signal</keyword>
<evidence type="ECO:0000313" key="3">
    <source>
        <dbReference type="Proteomes" id="UP000196573"/>
    </source>
</evidence>
<dbReference type="PROSITE" id="PS51257">
    <property type="entry name" value="PROKAR_LIPOPROTEIN"/>
    <property type="match status" value="1"/>
</dbReference>
<protein>
    <recommendedName>
        <fullName evidence="4">Spore Coat Protein U domain protein</fullName>
    </recommendedName>
</protein>
<dbReference type="AlphaFoldDB" id="A0A1X7AGX0"/>
<accession>A0A1X7AGX0</accession>
<dbReference type="Proteomes" id="UP000196573">
    <property type="component" value="Unassembled WGS sequence"/>
</dbReference>
<reference evidence="2 3" key="1">
    <citation type="submission" date="2017-03" db="EMBL/GenBank/DDBJ databases">
        <authorList>
            <person name="Afonso C.L."/>
            <person name="Miller P.J."/>
            <person name="Scott M.A."/>
            <person name="Spackman E."/>
            <person name="Goraichik I."/>
            <person name="Dimitrov K.M."/>
            <person name="Suarez D.L."/>
            <person name="Swayne D.E."/>
        </authorList>
    </citation>
    <scope>NUCLEOTIDE SEQUENCE [LARGE SCALE GENOMIC DNA]</scope>
    <source>
        <strain evidence="2">SB41UT1</strain>
    </source>
</reference>
<evidence type="ECO:0000256" key="1">
    <source>
        <dbReference type="SAM" id="SignalP"/>
    </source>
</evidence>
<evidence type="ECO:0000313" key="2">
    <source>
        <dbReference type="EMBL" id="SMA39313.1"/>
    </source>
</evidence>
<sequence length="183" mass="19933">MQTYLKTLLTLLISASFACTATAKITDNAAMDISFVQESTAAIWGLHDLTITRSEPTNQMDICIASSNPYFDVSLSSSNDFFLMPASPTASGRVMYTASVIQKSGGYKGDWANKDYGYHAYDSGQFKAFADVDAWHFTPAEVNGKKCSADMSNFRIAVGTNIGWYPIASGTYRDVITITVVPQ</sequence>
<organism evidence="2 3">
    <name type="scientific">Parendozoicomonas haliclonae</name>
    <dbReference type="NCBI Taxonomy" id="1960125"/>
    <lineage>
        <taxon>Bacteria</taxon>
        <taxon>Pseudomonadati</taxon>
        <taxon>Pseudomonadota</taxon>
        <taxon>Gammaproteobacteria</taxon>
        <taxon>Oceanospirillales</taxon>
        <taxon>Endozoicomonadaceae</taxon>
        <taxon>Parendozoicomonas</taxon>
    </lineage>
</organism>
<dbReference type="EMBL" id="FWPT01000002">
    <property type="protein sequence ID" value="SMA39313.1"/>
    <property type="molecule type" value="Genomic_DNA"/>
</dbReference>
<keyword evidence="3" id="KW-1185">Reference proteome</keyword>
<gene>
    <name evidence="2" type="ORF">EHSB41UT_01009</name>
</gene>
<feature type="signal peptide" evidence="1">
    <location>
        <begin position="1"/>
        <end position="23"/>
    </location>
</feature>
<proteinExistence type="predicted"/>
<name>A0A1X7AGX0_9GAMM</name>
<dbReference type="RefSeq" id="WP_087107523.1">
    <property type="nucleotide sequence ID" value="NZ_CBCSCN010000001.1"/>
</dbReference>
<evidence type="ECO:0008006" key="4">
    <source>
        <dbReference type="Google" id="ProtNLM"/>
    </source>
</evidence>
<feature type="chain" id="PRO_5012440019" description="Spore Coat Protein U domain protein" evidence="1">
    <location>
        <begin position="24"/>
        <end position="183"/>
    </location>
</feature>